<gene>
    <name evidence="2" type="ORF">SRB5_20970</name>
</gene>
<feature type="domain" description="Putative amidase" evidence="1">
    <location>
        <begin position="239"/>
        <end position="389"/>
    </location>
</feature>
<dbReference type="EMBL" id="WEGJ01000005">
    <property type="protein sequence ID" value="MQY11969.1"/>
    <property type="molecule type" value="Genomic_DNA"/>
</dbReference>
<name>A0A7K0CES2_9ACTN</name>
<evidence type="ECO:0000259" key="1">
    <source>
        <dbReference type="Pfam" id="PF12671"/>
    </source>
</evidence>
<accession>A0A7K0CES2</accession>
<dbReference type="Proteomes" id="UP000466345">
    <property type="component" value="Unassembled WGS sequence"/>
</dbReference>
<reference evidence="2 3" key="1">
    <citation type="submission" date="2019-10" db="EMBL/GenBank/DDBJ databases">
        <title>Streptomyces smaragdinus sp. nov. and Streptomyces fabii sp. nov., isolated from the gut of fungus growing-termite Macrotermes natalensis.</title>
        <authorList>
            <person name="Schwitalla J."/>
            <person name="Benndorf R."/>
            <person name="Martin K."/>
            <person name="De Beer W."/>
            <person name="Kaster A.-K."/>
            <person name="Vollmers J."/>
            <person name="Poulsen M."/>
            <person name="Beemelmanns C."/>
        </authorList>
    </citation>
    <scope>NUCLEOTIDE SEQUENCE [LARGE SCALE GENOMIC DNA]</scope>
    <source>
        <strain evidence="2 3">RB5</strain>
    </source>
</reference>
<organism evidence="2 3">
    <name type="scientific">Streptomyces smaragdinus</name>
    <dbReference type="NCBI Taxonomy" id="2585196"/>
    <lineage>
        <taxon>Bacteria</taxon>
        <taxon>Bacillati</taxon>
        <taxon>Actinomycetota</taxon>
        <taxon>Actinomycetes</taxon>
        <taxon>Kitasatosporales</taxon>
        <taxon>Streptomycetaceae</taxon>
        <taxon>Streptomyces</taxon>
    </lineage>
</organism>
<protein>
    <recommendedName>
        <fullName evidence="1">Putative amidase domain-containing protein</fullName>
    </recommendedName>
</protein>
<keyword evidence="3" id="KW-1185">Reference proteome</keyword>
<evidence type="ECO:0000313" key="2">
    <source>
        <dbReference type="EMBL" id="MQY11969.1"/>
    </source>
</evidence>
<dbReference type="OrthoDB" id="3826164at2"/>
<comment type="caution">
    <text evidence="2">The sequence shown here is derived from an EMBL/GenBank/DDBJ whole genome shotgun (WGS) entry which is preliminary data.</text>
</comment>
<dbReference type="InterPro" id="IPR024301">
    <property type="entry name" value="Amidase_6"/>
</dbReference>
<dbReference type="Pfam" id="PF12671">
    <property type="entry name" value="Amidase_6"/>
    <property type="match status" value="1"/>
</dbReference>
<dbReference type="RefSeq" id="WP_153451309.1">
    <property type="nucleotide sequence ID" value="NZ_WEGJ01000005.1"/>
</dbReference>
<evidence type="ECO:0000313" key="3">
    <source>
        <dbReference type="Proteomes" id="UP000466345"/>
    </source>
</evidence>
<proteinExistence type="predicted"/>
<sequence>MVTYAGLLNARPEQWTNAAEEYEVLAKYAYQAARDIRDDHAAKVDEHWADATGQLAAERLRTLADQLDSAYDLLFSVKMVLVGLATNMRTAQDTLNGAVTLARNYGIELDHDGYVMFPEVEEHKDIVHEVSELRSQAFKQAYDADRMAHDELAKLRDAVSIVNPDDALALQEEASHVEMSELAATIPTGADPVTVRAWWNSLSAKDRHDLMLAEPVALVNLEGIPEDVKQEMRGEDGKFDRTKTVAFALEHWDKADRIDTGNNCTNFVSEALLAGGMEKKMGFWTGVKGDDDWGIETGTGWNWLDQHLYVGDNRDNAEANQNFMLRHGGEELTRDQVRPGDIVYFEQAGPNEGIARGDTHHAAVVTAVMPDGEIKYTQHSDPHQNISLDGRTPHAVEAEGQQNLRFVRPHPDWY</sequence>
<dbReference type="AlphaFoldDB" id="A0A7K0CES2"/>